<dbReference type="OrthoDB" id="423498at2759"/>
<name>A0A9D4RLD4_DREPO</name>
<proteinExistence type="predicted"/>
<dbReference type="InterPro" id="IPR011042">
    <property type="entry name" value="6-blade_b-propeller_TolB-like"/>
</dbReference>
<evidence type="ECO:0000313" key="3">
    <source>
        <dbReference type="EMBL" id="KAH3873106.1"/>
    </source>
</evidence>
<dbReference type="Gene3D" id="2.120.10.30">
    <property type="entry name" value="TolB, C-terminal domain"/>
    <property type="match status" value="1"/>
</dbReference>
<dbReference type="GO" id="GO:0008270">
    <property type="term" value="F:zinc ion binding"/>
    <property type="evidence" value="ECO:0007669"/>
    <property type="project" value="UniProtKB-KW"/>
</dbReference>
<dbReference type="SUPFAM" id="SSF57845">
    <property type="entry name" value="B-box zinc-binding domain"/>
    <property type="match status" value="1"/>
</dbReference>
<dbReference type="CDD" id="cd19756">
    <property type="entry name" value="Bbox2"/>
    <property type="match status" value="1"/>
</dbReference>
<evidence type="ECO:0000313" key="4">
    <source>
        <dbReference type="Proteomes" id="UP000828390"/>
    </source>
</evidence>
<dbReference type="InterPro" id="IPR000315">
    <property type="entry name" value="Znf_B-box"/>
</dbReference>
<comment type="caution">
    <text evidence="3">The sequence shown here is derived from an EMBL/GenBank/DDBJ whole genome shotgun (WGS) entry which is preliminary data.</text>
</comment>
<keyword evidence="1" id="KW-0479">Metal-binding</keyword>
<dbReference type="Gene3D" id="3.30.160.60">
    <property type="entry name" value="Classic Zinc Finger"/>
    <property type="match status" value="1"/>
</dbReference>
<dbReference type="PANTHER" id="PTHR25462">
    <property type="entry name" value="BONUS, ISOFORM C-RELATED"/>
    <property type="match status" value="1"/>
</dbReference>
<keyword evidence="1" id="KW-0862">Zinc</keyword>
<reference evidence="3" key="1">
    <citation type="journal article" date="2019" name="bioRxiv">
        <title>The Genome of the Zebra Mussel, Dreissena polymorpha: A Resource for Invasive Species Research.</title>
        <authorList>
            <person name="McCartney M.A."/>
            <person name="Auch B."/>
            <person name="Kono T."/>
            <person name="Mallez S."/>
            <person name="Zhang Y."/>
            <person name="Obille A."/>
            <person name="Becker A."/>
            <person name="Abrahante J.E."/>
            <person name="Garbe J."/>
            <person name="Badalamenti J.P."/>
            <person name="Herman A."/>
            <person name="Mangelson H."/>
            <person name="Liachko I."/>
            <person name="Sullivan S."/>
            <person name="Sone E.D."/>
            <person name="Koren S."/>
            <person name="Silverstein K.A.T."/>
            <person name="Beckman K.B."/>
            <person name="Gohl D.M."/>
        </authorList>
    </citation>
    <scope>NUCLEOTIDE SEQUENCE</scope>
    <source>
        <strain evidence="3">Duluth1</strain>
        <tissue evidence="3">Whole animal</tissue>
    </source>
</reference>
<dbReference type="PROSITE" id="PS50119">
    <property type="entry name" value="ZF_BBOX"/>
    <property type="match status" value="1"/>
</dbReference>
<evidence type="ECO:0000256" key="1">
    <source>
        <dbReference type="PROSITE-ProRule" id="PRU00024"/>
    </source>
</evidence>
<keyword evidence="1" id="KW-0863">Zinc-finger</keyword>
<dbReference type="Proteomes" id="UP000828390">
    <property type="component" value="Unassembled WGS sequence"/>
</dbReference>
<organism evidence="3 4">
    <name type="scientific">Dreissena polymorpha</name>
    <name type="common">Zebra mussel</name>
    <name type="synonym">Mytilus polymorpha</name>
    <dbReference type="NCBI Taxonomy" id="45954"/>
    <lineage>
        <taxon>Eukaryota</taxon>
        <taxon>Metazoa</taxon>
        <taxon>Spiralia</taxon>
        <taxon>Lophotrochozoa</taxon>
        <taxon>Mollusca</taxon>
        <taxon>Bivalvia</taxon>
        <taxon>Autobranchia</taxon>
        <taxon>Heteroconchia</taxon>
        <taxon>Euheterodonta</taxon>
        <taxon>Imparidentia</taxon>
        <taxon>Neoheterodontei</taxon>
        <taxon>Myida</taxon>
        <taxon>Dreissenoidea</taxon>
        <taxon>Dreissenidae</taxon>
        <taxon>Dreissena</taxon>
    </lineage>
</organism>
<feature type="domain" description="B box-type" evidence="2">
    <location>
        <begin position="10"/>
        <end position="37"/>
    </location>
</feature>
<dbReference type="SUPFAM" id="SSF101898">
    <property type="entry name" value="NHL repeat"/>
    <property type="match status" value="1"/>
</dbReference>
<evidence type="ECO:0000259" key="2">
    <source>
        <dbReference type="PROSITE" id="PS50119"/>
    </source>
</evidence>
<dbReference type="EMBL" id="JAIWYP010000002">
    <property type="protein sequence ID" value="KAH3873106.1"/>
    <property type="molecule type" value="Genomic_DNA"/>
</dbReference>
<protein>
    <recommendedName>
        <fullName evidence="2">B box-type domain-containing protein</fullName>
    </recommendedName>
</protein>
<accession>A0A9D4RLD4</accession>
<sequence length="486" mass="53986">MATQEFLENCGVHNGKKLALFCEDHSQLCCDTCILSHSQCSNVTLIADTAATDRQQLSAKINTILDQLIKLQTDWESNLKSLQVSYEERLKEVRLMRRQINAHLDELEKATLKEMDELKASWNASLKFDVDTCSRLHTELTRLSDAIQEIGKKNKELAFIAHQKSEEMIKQVDKYLNKNLIKTELSLKFIIYNDINGYLFQLTGLGHTIHIAKELTTLGSPDQAIIVTGATPVSVRIPSDINETYHINGVCGLFNGQILVTDCNNRTLKLLDLQHKVVSVCDMSYLTLDICLLTPCQVAVALDSNCIQFVSVNSGQLVKGRSLFFTHDCTGVTHHQGDLYITSNTALYKYNLTGTLVNKMYEDTSSSVTAHSCAVSPSGDRIYVTNNRQHKLLTLAKDGTVISTFTDTELRGPSGVHVTPAGQVLVCGFASNTVIQVDREGKKKIATLATEKDGIKKYPRSVFYNQKSGSVIVGQCNENIVVFNIK</sequence>
<dbReference type="InterPro" id="IPR047153">
    <property type="entry name" value="TRIM45/56/19-like"/>
</dbReference>
<dbReference type="PANTHER" id="PTHR25462:SF296">
    <property type="entry name" value="MEIOTIC P26, ISOFORM F"/>
    <property type="match status" value="1"/>
</dbReference>
<gene>
    <name evidence="3" type="ORF">DPMN_036332</name>
</gene>
<dbReference type="AlphaFoldDB" id="A0A9D4RLD4"/>
<reference evidence="3" key="2">
    <citation type="submission" date="2020-11" db="EMBL/GenBank/DDBJ databases">
        <authorList>
            <person name="McCartney M.A."/>
            <person name="Auch B."/>
            <person name="Kono T."/>
            <person name="Mallez S."/>
            <person name="Becker A."/>
            <person name="Gohl D.M."/>
            <person name="Silverstein K.A.T."/>
            <person name="Koren S."/>
            <person name="Bechman K.B."/>
            <person name="Herman A."/>
            <person name="Abrahante J.E."/>
            <person name="Garbe J."/>
        </authorList>
    </citation>
    <scope>NUCLEOTIDE SEQUENCE</scope>
    <source>
        <strain evidence="3">Duluth1</strain>
        <tissue evidence="3">Whole animal</tissue>
    </source>
</reference>
<keyword evidence="4" id="KW-1185">Reference proteome</keyword>